<protein>
    <submittedName>
        <fullName evidence="1">Uncharacterized protein</fullName>
    </submittedName>
</protein>
<organism evidence="1 2">
    <name type="scientific">Euplotes crassus</name>
    <dbReference type="NCBI Taxonomy" id="5936"/>
    <lineage>
        <taxon>Eukaryota</taxon>
        <taxon>Sar</taxon>
        <taxon>Alveolata</taxon>
        <taxon>Ciliophora</taxon>
        <taxon>Intramacronucleata</taxon>
        <taxon>Spirotrichea</taxon>
        <taxon>Hypotrichia</taxon>
        <taxon>Euplotida</taxon>
        <taxon>Euplotidae</taxon>
        <taxon>Moneuplotes</taxon>
    </lineage>
</organism>
<sequence>MFVSNGDLKFSRDKLIMDVNLMLRSQGILKKERGKNLRNRNIVIKPFGLKRDYETVNIINWKNEKVFTTHKSIRKTISYAPISKNRAVSKEKYQLNSPSVIKAKYKLMRRALKNRSTHQSVLNKTSLSLNRCKRKQILAKFMLGPLKRVS</sequence>
<proteinExistence type="predicted"/>
<dbReference type="AlphaFoldDB" id="A0AAD1XSI9"/>
<accession>A0AAD1XSI9</accession>
<keyword evidence="2" id="KW-1185">Reference proteome</keyword>
<name>A0AAD1XSI9_EUPCR</name>
<dbReference type="Proteomes" id="UP001295684">
    <property type="component" value="Unassembled WGS sequence"/>
</dbReference>
<comment type="caution">
    <text evidence="1">The sequence shown here is derived from an EMBL/GenBank/DDBJ whole genome shotgun (WGS) entry which is preliminary data.</text>
</comment>
<gene>
    <name evidence="1" type="ORF">ECRASSUSDP1_LOCUS19378</name>
</gene>
<reference evidence="1" key="1">
    <citation type="submission" date="2023-07" db="EMBL/GenBank/DDBJ databases">
        <authorList>
            <consortium name="AG Swart"/>
            <person name="Singh M."/>
            <person name="Singh A."/>
            <person name="Seah K."/>
            <person name="Emmerich C."/>
        </authorList>
    </citation>
    <scope>NUCLEOTIDE SEQUENCE</scope>
    <source>
        <strain evidence="1">DP1</strain>
    </source>
</reference>
<evidence type="ECO:0000313" key="1">
    <source>
        <dbReference type="EMBL" id="CAI2377987.1"/>
    </source>
</evidence>
<evidence type="ECO:0000313" key="2">
    <source>
        <dbReference type="Proteomes" id="UP001295684"/>
    </source>
</evidence>
<dbReference type="EMBL" id="CAMPGE010019665">
    <property type="protein sequence ID" value="CAI2377987.1"/>
    <property type="molecule type" value="Genomic_DNA"/>
</dbReference>